<feature type="repeat" description="ANK" evidence="5">
    <location>
        <begin position="172"/>
        <end position="204"/>
    </location>
</feature>
<dbReference type="InterPro" id="IPR036770">
    <property type="entry name" value="Ankyrin_rpt-contain_sf"/>
</dbReference>
<keyword evidence="8" id="KW-1185">Reference proteome</keyword>
<evidence type="ECO:0000313" key="7">
    <source>
        <dbReference type="EnsemblMetazoa" id="GPAI032833-PA"/>
    </source>
</evidence>
<dbReference type="Pfam" id="PF12796">
    <property type="entry name" value="Ank_2"/>
    <property type="match status" value="1"/>
</dbReference>
<reference evidence="8" key="1">
    <citation type="submission" date="2014-03" db="EMBL/GenBank/DDBJ databases">
        <authorList>
            <person name="Aksoy S."/>
            <person name="Warren W."/>
            <person name="Wilson R.K."/>
        </authorList>
    </citation>
    <scope>NUCLEOTIDE SEQUENCE [LARGE SCALE GENOMIC DNA]</scope>
    <source>
        <strain evidence="8">IAEA</strain>
    </source>
</reference>
<dbReference type="SMART" id="SM00248">
    <property type="entry name" value="ANK"/>
    <property type="match status" value="2"/>
</dbReference>
<reference evidence="7" key="2">
    <citation type="submission" date="2020-05" db="UniProtKB">
        <authorList>
            <consortium name="EnsemblMetazoa"/>
        </authorList>
    </citation>
    <scope>IDENTIFICATION</scope>
    <source>
        <strain evidence="7">IAEA</strain>
    </source>
</reference>
<proteinExistence type="predicted"/>
<dbReference type="STRING" id="7398.A0A1B0A2W9"/>
<protein>
    <recommendedName>
        <fullName evidence="1">Acyl-CoA-binding domain-containing protein 6</fullName>
    </recommendedName>
</protein>
<dbReference type="InterPro" id="IPR002110">
    <property type="entry name" value="Ankyrin_rpt"/>
</dbReference>
<sequence length="410" mass="47055">MLKEHKQRMAIQNDSDLDFDDADEHDELFTLATKHVEQTHDTLLPNDLLELYGLYKQATSGQCNVAKPGLFNIQGRAKWSAWNDLGQMSNTIAKRLYVEKVQKLQPAWWESVKHGDKKASTGWVVHSIEMPPDNEYQKHENEKTVFDYVREHNLKQVEDILKPSDLEILDENGLALIHWATDSNDVQMLEYLLKAGCQVELRDAEQQTALHYAVSCGHLECVDLLLKYGANMMAQDSAGQTCLDVADDPCVHSFFYSDSDHRIDHFQYDPLKHRVAVDDRSLTVMFYNPLALAVVCRSDRAARQLIVFHHNFHFSSLSTMMNLLLKTEPNCQPMSSKTYYITDMQTESAADRTRSTHSHSICIINRRSFQKQAHKSYNTSTSFIAEVAIRSTVDCYKAYFYVARSSPIYI</sequence>
<dbReference type="PANTHER" id="PTHR24119">
    <property type="entry name" value="ACYL-COA-BINDING DOMAIN-CONTAINING PROTEIN 6"/>
    <property type="match status" value="1"/>
</dbReference>
<dbReference type="Proteomes" id="UP000092445">
    <property type="component" value="Unassembled WGS sequence"/>
</dbReference>
<dbReference type="VEuPathDB" id="VectorBase:GPAI032833"/>
<dbReference type="PANTHER" id="PTHR24119:SF0">
    <property type="entry name" value="ACYL-COA-BINDING DOMAIN-CONTAINING PROTEIN 6"/>
    <property type="match status" value="1"/>
</dbReference>
<dbReference type="EnsemblMetazoa" id="GPAI032833-RA">
    <property type="protein sequence ID" value="GPAI032833-PA"/>
    <property type="gene ID" value="GPAI032833"/>
</dbReference>
<name>A0A1B0A2W9_GLOPL</name>
<evidence type="ECO:0000256" key="3">
    <source>
        <dbReference type="ARBA" id="ARBA00023043"/>
    </source>
</evidence>
<organism evidence="7 8">
    <name type="scientific">Glossina pallidipes</name>
    <name type="common">Tsetse fly</name>
    <dbReference type="NCBI Taxonomy" id="7398"/>
    <lineage>
        <taxon>Eukaryota</taxon>
        <taxon>Metazoa</taxon>
        <taxon>Ecdysozoa</taxon>
        <taxon>Arthropoda</taxon>
        <taxon>Hexapoda</taxon>
        <taxon>Insecta</taxon>
        <taxon>Pterygota</taxon>
        <taxon>Neoptera</taxon>
        <taxon>Endopterygota</taxon>
        <taxon>Diptera</taxon>
        <taxon>Brachycera</taxon>
        <taxon>Muscomorpha</taxon>
        <taxon>Hippoboscoidea</taxon>
        <taxon>Glossinidae</taxon>
        <taxon>Glossina</taxon>
    </lineage>
</organism>
<dbReference type="PROSITE" id="PS50088">
    <property type="entry name" value="ANK_REPEAT"/>
    <property type="match status" value="2"/>
</dbReference>
<dbReference type="SUPFAM" id="SSF47027">
    <property type="entry name" value="Acyl-CoA binding protein"/>
    <property type="match status" value="1"/>
</dbReference>
<dbReference type="GO" id="GO:0000062">
    <property type="term" value="F:fatty-acyl-CoA binding"/>
    <property type="evidence" value="ECO:0007669"/>
    <property type="project" value="InterPro"/>
</dbReference>
<feature type="repeat" description="ANK" evidence="5">
    <location>
        <begin position="205"/>
        <end position="237"/>
    </location>
</feature>
<evidence type="ECO:0000256" key="2">
    <source>
        <dbReference type="ARBA" id="ARBA00022737"/>
    </source>
</evidence>
<keyword evidence="2" id="KW-0677">Repeat</keyword>
<dbReference type="Gene3D" id="1.25.40.20">
    <property type="entry name" value="Ankyrin repeat-containing domain"/>
    <property type="match status" value="1"/>
</dbReference>
<dbReference type="Pfam" id="PF00887">
    <property type="entry name" value="ACBP"/>
    <property type="match status" value="1"/>
</dbReference>
<dbReference type="InterPro" id="IPR014352">
    <property type="entry name" value="FERM/acyl-CoA-bd_prot_sf"/>
</dbReference>
<evidence type="ECO:0000313" key="8">
    <source>
        <dbReference type="Proteomes" id="UP000092445"/>
    </source>
</evidence>
<dbReference type="PROSITE" id="PS51228">
    <property type="entry name" value="ACB_2"/>
    <property type="match status" value="1"/>
</dbReference>
<feature type="domain" description="ACB" evidence="6">
    <location>
        <begin position="25"/>
        <end position="110"/>
    </location>
</feature>
<dbReference type="Gene3D" id="1.20.80.10">
    <property type="match status" value="1"/>
</dbReference>
<dbReference type="SUPFAM" id="SSF48403">
    <property type="entry name" value="Ankyrin repeat"/>
    <property type="match status" value="1"/>
</dbReference>
<accession>A0A1B0A2W9</accession>
<dbReference type="InterPro" id="IPR000582">
    <property type="entry name" value="Acyl-CoA-binding_protein"/>
</dbReference>
<evidence type="ECO:0000256" key="1">
    <source>
        <dbReference type="ARBA" id="ARBA00018419"/>
    </source>
</evidence>
<evidence type="ECO:0000256" key="5">
    <source>
        <dbReference type="PROSITE-ProRule" id="PRU00023"/>
    </source>
</evidence>
<dbReference type="AlphaFoldDB" id="A0A1B0A2W9"/>
<evidence type="ECO:0000259" key="6">
    <source>
        <dbReference type="PROSITE" id="PS51228"/>
    </source>
</evidence>
<evidence type="ECO:0000256" key="4">
    <source>
        <dbReference type="ARBA" id="ARBA00023121"/>
    </source>
</evidence>
<dbReference type="PRINTS" id="PR00689">
    <property type="entry name" value="ACOABINDINGP"/>
</dbReference>
<keyword evidence="3 5" id="KW-0040">ANK repeat</keyword>
<dbReference type="PROSITE" id="PS50297">
    <property type="entry name" value="ANK_REP_REGION"/>
    <property type="match status" value="2"/>
</dbReference>
<dbReference type="InterPro" id="IPR035984">
    <property type="entry name" value="Acyl-CoA-binding_sf"/>
</dbReference>
<keyword evidence="4" id="KW-0446">Lipid-binding</keyword>